<dbReference type="PROSITE" id="PS50142">
    <property type="entry name" value="RNASE_3_2"/>
    <property type="match status" value="1"/>
</dbReference>
<dbReference type="GO" id="GO:0003723">
    <property type="term" value="F:RNA binding"/>
    <property type="evidence" value="ECO:0007669"/>
    <property type="project" value="UniProtKB-KW"/>
</dbReference>
<dbReference type="PANTHER" id="PTHR11207:SF0">
    <property type="entry name" value="RIBONUCLEASE 3"/>
    <property type="match status" value="1"/>
</dbReference>
<keyword evidence="5" id="KW-1185">Reference proteome</keyword>
<dbReference type="CDD" id="cd00593">
    <property type="entry name" value="RIBOc"/>
    <property type="match status" value="1"/>
</dbReference>
<evidence type="ECO:0000313" key="5">
    <source>
        <dbReference type="Proteomes" id="UP000799421"/>
    </source>
</evidence>
<organism evidence="4 5">
    <name type="scientific">Piedraia hortae CBS 480.64</name>
    <dbReference type="NCBI Taxonomy" id="1314780"/>
    <lineage>
        <taxon>Eukaryota</taxon>
        <taxon>Fungi</taxon>
        <taxon>Dikarya</taxon>
        <taxon>Ascomycota</taxon>
        <taxon>Pezizomycotina</taxon>
        <taxon>Dothideomycetes</taxon>
        <taxon>Dothideomycetidae</taxon>
        <taxon>Capnodiales</taxon>
        <taxon>Piedraiaceae</taxon>
        <taxon>Piedraia</taxon>
    </lineage>
</organism>
<dbReference type="GO" id="GO:0034475">
    <property type="term" value="P:U4 snRNA 3'-end processing"/>
    <property type="evidence" value="ECO:0007669"/>
    <property type="project" value="TreeGrafter"/>
</dbReference>
<gene>
    <name evidence="4" type="ORF">K470DRAFT_256478</name>
</gene>
<evidence type="ECO:0000259" key="3">
    <source>
        <dbReference type="PROSITE" id="PS50142"/>
    </source>
</evidence>
<dbReference type="GO" id="GO:0006369">
    <property type="term" value="P:termination of RNA polymerase II transcription"/>
    <property type="evidence" value="ECO:0007669"/>
    <property type="project" value="TreeGrafter"/>
</dbReference>
<sequence length="370" mass="40986">MAQKRKRDSDNPHDGSDANRGAKSMGRVPPYRPLNTQGGFPPVKYFPPELPTIQDPDLAVLPFRHKSLTQDYNRSIPTGQTYDDLEFLGDAQIELMASRLLVARYPNVLAGHKSQLRELLVKNETLAEFAKMYNFDSRIPALNQGKAFAGVSKGGKGNKGFLKVMADMFEAYVAAVVLDGGDEGFEIAERWLTELWGRKLCRVMGDYPGLTPVGRDNCSAAVEHTFSAAVGEDSCPAAVEHTNPTALSDHPCSNDSPLRTFDHKAKQTLQRRILSGPGVRLVYKPYKPAEELKGDRIGQNRHFIGVYLTGFGYTDFELGRGEGRNKTEAGCWAAIRAMWGEHKHVVDACAAKVEGYRERLRREREGDGTG</sequence>
<dbReference type="GO" id="GO:0006364">
    <property type="term" value="P:rRNA processing"/>
    <property type="evidence" value="ECO:0007669"/>
    <property type="project" value="TreeGrafter"/>
</dbReference>
<dbReference type="GO" id="GO:0005654">
    <property type="term" value="C:nucleoplasm"/>
    <property type="evidence" value="ECO:0007669"/>
    <property type="project" value="TreeGrafter"/>
</dbReference>
<accession>A0A6A7C3X7</accession>
<dbReference type="Proteomes" id="UP000799421">
    <property type="component" value="Unassembled WGS sequence"/>
</dbReference>
<dbReference type="Pfam" id="PF00636">
    <property type="entry name" value="Ribonuclease_3"/>
    <property type="match status" value="1"/>
</dbReference>
<dbReference type="SMART" id="SM00535">
    <property type="entry name" value="RIBOc"/>
    <property type="match status" value="1"/>
</dbReference>
<keyword evidence="1" id="KW-0694">RNA-binding</keyword>
<feature type="domain" description="RNase III" evidence="3">
    <location>
        <begin position="53"/>
        <end position="181"/>
    </location>
</feature>
<feature type="region of interest" description="Disordered" evidence="2">
    <location>
        <begin position="1"/>
        <end position="41"/>
    </location>
</feature>
<dbReference type="AlphaFoldDB" id="A0A6A7C3X7"/>
<dbReference type="InterPro" id="IPR036389">
    <property type="entry name" value="RNase_III_sf"/>
</dbReference>
<dbReference type="InterPro" id="IPR000999">
    <property type="entry name" value="RNase_III_dom"/>
</dbReference>
<reference evidence="4" key="1">
    <citation type="journal article" date="2020" name="Stud. Mycol.">
        <title>101 Dothideomycetes genomes: a test case for predicting lifestyles and emergence of pathogens.</title>
        <authorList>
            <person name="Haridas S."/>
            <person name="Albert R."/>
            <person name="Binder M."/>
            <person name="Bloem J."/>
            <person name="Labutti K."/>
            <person name="Salamov A."/>
            <person name="Andreopoulos B."/>
            <person name="Baker S."/>
            <person name="Barry K."/>
            <person name="Bills G."/>
            <person name="Bluhm B."/>
            <person name="Cannon C."/>
            <person name="Castanera R."/>
            <person name="Culley D."/>
            <person name="Daum C."/>
            <person name="Ezra D."/>
            <person name="Gonzalez J."/>
            <person name="Henrissat B."/>
            <person name="Kuo A."/>
            <person name="Liang C."/>
            <person name="Lipzen A."/>
            <person name="Lutzoni F."/>
            <person name="Magnuson J."/>
            <person name="Mondo S."/>
            <person name="Nolan M."/>
            <person name="Ohm R."/>
            <person name="Pangilinan J."/>
            <person name="Park H.-J."/>
            <person name="Ramirez L."/>
            <person name="Alfaro M."/>
            <person name="Sun H."/>
            <person name="Tritt A."/>
            <person name="Yoshinaga Y."/>
            <person name="Zwiers L.-H."/>
            <person name="Turgeon B."/>
            <person name="Goodwin S."/>
            <person name="Spatafora J."/>
            <person name="Crous P."/>
            <person name="Grigoriev I."/>
        </authorList>
    </citation>
    <scope>NUCLEOTIDE SEQUENCE</scope>
    <source>
        <strain evidence="4">CBS 480.64</strain>
    </source>
</reference>
<evidence type="ECO:0000256" key="2">
    <source>
        <dbReference type="SAM" id="MobiDB-lite"/>
    </source>
</evidence>
<dbReference type="EMBL" id="MU005969">
    <property type="protein sequence ID" value="KAF2861942.1"/>
    <property type="molecule type" value="Genomic_DNA"/>
</dbReference>
<protein>
    <submittedName>
        <fullName evidence="4">Ribonuclease III</fullName>
    </submittedName>
</protein>
<evidence type="ECO:0000256" key="1">
    <source>
        <dbReference type="ARBA" id="ARBA00022884"/>
    </source>
</evidence>
<feature type="compositionally biased region" description="Basic and acidic residues" evidence="2">
    <location>
        <begin position="7"/>
        <end position="17"/>
    </location>
</feature>
<dbReference type="PANTHER" id="PTHR11207">
    <property type="entry name" value="RIBONUCLEASE III"/>
    <property type="match status" value="1"/>
</dbReference>
<evidence type="ECO:0000313" key="4">
    <source>
        <dbReference type="EMBL" id="KAF2861942.1"/>
    </source>
</evidence>
<dbReference type="SUPFAM" id="SSF69065">
    <property type="entry name" value="RNase III domain-like"/>
    <property type="match status" value="1"/>
</dbReference>
<proteinExistence type="predicted"/>
<dbReference type="OrthoDB" id="2392202at2759"/>
<dbReference type="GO" id="GO:0004525">
    <property type="term" value="F:ribonuclease III activity"/>
    <property type="evidence" value="ECO:0007669"/>
    <property type="project" value="InterPro"/>
</dbReference>
<dbReference type="Gene3D" id="1.10.1520.10">
    <property type="entry name" value="Ribonuclease III domain"/>
    <property type="match status" value="1"/>
</dbReference>
<name>A0A6A7C3X7_9PEZI</name>